<accession>A0ABR7XR65</accession>
<dbReference type="PANTHER" id="PTHR46268:SF6">
    <property type="entry name" value="UNIVERSAL STRESS PROTEIN UP12"/>
    <property type="match status" value="1"/>
</dbReference>
<dbReference type="RefSeq" id="WP_190313408.1">
    <property type="nucleotide sequence ID" value="NZ_JBHULO010000004.1"/>
</dbReference>
<evidence type="ECO:0000256" key="1">
    <source>
        <dbReference type="ARBA" id="ARBA00008791"/>
    </source>
</evidence>
<name>A0ABR7XR65_9SPHI</name>
<feature type="domain" description="UspA" evidence="2">
    <location>
        <begin position="2"/>
        <end position="144"/>
    </location>
</feature>
<dbReference type="PRINTS" id="PR01438">
    <property type="entry name" value="UNVRSLSTRESS"/>
</dbReference>
<dbReference type="EMBL" id="JACNYL010000002">
    <property type="protein sequence ID" value="MBD1421665.1"/>
    <property type="molecule type" value="Genomic_DNA"/>
</dbReference>
<dbReference type="Pfam" id="PF00582">
    <property type="entry name" value="Usp"/>
    <property type="match status" value="2"/>
</dbReference>
<organism evidence="3 4">
    <name type="scientific">Sphingobacterium chuzhouense</name>
    <dbReference type="NCBI Taxonomy" id="1742264"/>
    <lineage>
        <taxon>Bacteria</taxon>
        <taxon>Pseudomonadati</taxon>
        <taxon>Bacteroidota</taxon>
        <taxon>Sphingobacteriia</taxon>
        <taxon>Sphingobacteriales</taxon>
        <taxon>Sphingobacteriaceae</taxon>
        <taxon>Sphingobacterium</taxon>
    </lineage>
</organism>
<comment type="caution">
    <text evidence="3">The sequence shown here is derived from an EMBL/GenBank/DDBJ whole genome shotgun (WGS) entry which is preliminary data.</text>
</comment>
<evidence type="ECO:0000313" key="4">
    <source>
        <dbReference type="Proteomes" id="UP000651112"/>
    </source>
</evidence>
<dbReference type="CDD" id="cd00293">
    <property type="entry name" value="USP-like"/>
    <property type="match status" value="1"/>
</dbReference>
<feature type="domain" description="UspA" evidence="2">
    <location>
        <begin position="214"/>
        <end position="276"/>
    </location>
</feature>
<gene>
    <name evidence="3" type="ORF">H8B21_08815</name>
</gene>
<comment type="similarity">
    <text evidence="1">Belongs to the universal stress protein A family.</text>
</comment>
<dbReference type="InterPro" id="IPR006016">
    <property type="entry name" value="UspA"/>
</dbReference>
<proteinExistence type="inferred from homology"/>
<dbReference type="InterPro" id="IPR006015">
    <property type="entry name" value="Universal_stress_UspA"/>
</dbReference>
<dbReference type="InterPro" id="IPR014729">
    <property type="entry name" value="Rossmann-like_a/b/a_fold"/>
</dbReference>
<dbReference type="Proteomes" id="UP000651112">
    <property type="component" value="Unassembled WGS sequence"/>
</dbReference>
<dbReference type="SUPFAM" id="SSF52402">
    <property type="entry name" value="Adenine nucleotide alpha hydrolases-like"/>
    <property type="match status" value="2"/>
</dbReference>
<reference evidence="3 4" key="1">
    <citation type="submission" date="2020-08" db="EMBL/GenBank/DDBJ databases">
        <title>Sphingobacterium sp. DN00404 isolated from aquaculture water.</title>
        <authorList>
            <person name="Zhang M."/>
        </authorList>
    </citation>
    <scope>NUCLEOTIDE SEQUENCE [LARGE SCALE GENOMIC DNA]</scope>
    <source>
        <strain evidence="3 4">KCTC 42746</strain>
    </source>
</reference>
<protein>
    <submittedName>
        <fullName evidence="3">Universal stress protein</fullName>
    </submittedName>
</protein>
<keyword evidence="4" id="KW-1185">Reference proteome</keyword>
<sequence>MDTIIITTDFSEAAMTATRYAAGLAKSIGISRILLYHSYDNAPTATDIPVAETDTILAHEGSMLALEIVEREIRLILGSESGIAVELFANGLPLELGVEQLAEQWHAGLVVVGTTGKSGLERFIVGSNTVSLASSCPAPLMIVPKDAEFEGVKKIVFACDLKQVTRTTPVSEIGWWLENLGAKLLVLNVALEGKRFNPDTIPEQYKMHKLLDDFKPEYHYEEGEDVVEEIADFAEDKDADLVITVPKSYGFFEGLFHRSVSKRLTEKVEVPLLLLREKSL</sequence>
<dbReference type="PANTHER" id="PTHR46268">
    <property type="entry name" value="STRESS RESPONSE PROTEIN NHAX"/>
    <property type="match status" value="1"/>
</dbReference>
<dbReference type="Gene3D" id="3.40.50.620">
    <property type="entry name" value="HUPs"/>
    <property type="match status" value="2"/>
</dbReference>
<evidence type="ECO:0000259" key="2">
    <source>
        <dbReference type="Pfam" id="PF00582"/>
    </source>
</evidence>
<evidence type="ECO:0000313" key="3">
    <source>
        <dbReference type="EMBL" id="MBD1421665.1"/>
    </source>
</evidence>